<evidence type="ECO:0000313" key="9">
    <source>
        <dbReference type="Proteomes" id="UP000288805"/>
    </source>
</evidence>
<gene>
    <name evidence="8" type="primary">RPN13_3</name>
    <name evidence="8" type="ORF">CK203_110826</name>
</gene>
<dbReference type="Gene3D" id="2.30.29.70">
    <property type="entry name" value="Proteasomal ubiquitin receptor Rpn13/ADRM1"/>
    <property type="match status" value="1"/>
</dbReference>
<evidence type="ECO:0000256" key="2">
    <source>
        <dbReference type="ARBA" id="ARBA00004496"/>
    </source>
</evidence>
<keyword evidence="5" id="KW-0539">Nucleus</keyword>
<dbReference type="InterPro" id="IPR038633">
    <property type="entry name" value="Rpn13/ADRM1_Pru_sf"/>
</dbReference>
<feature type="domain" description="Pru" evidence="7">
    <location>
        <begin position="1"/>
        <end position="112"/>
    </location>
</feature>
<reference evidence="8 9" key="1">
    <citation type="journal article" date="2018" name="PLoS Genet.">
        <title>Population sequencing reveals clonal diversity and ancestral inbreeding in the grapevine cultivar Chardonnay.</title>
        <authorList>
            <person name="Roach M.J."/>
            <person name="Johnson D.L."/>
            <person name="Bohlmann J."/>
            <person name="van Vuuren H.J."/>
            <person name="Jones S.J."/>
            <person name="Pretorius I.S."/>
            <person name="Schmidt S.A."/>
            <person name="Borneman A.R."/>
        </authorList>
    </citation>
    <scope>NUCLEOTIDE SEQUENCE [LARGE SCALE GENOMIC DNA]</scope>
    <source>
        <strain evidence="9">cv. Chardonnay</strain>
        <tissue evidence="8">Leaf</tissue>
    </source>
</reference>
<evidence type="ECO:0000259" key="7">
    <source>
        <dbReference type="PROSITE" id="PS51917"/>
    </source>
</evidence>
<dbReference type="PANTHER" id="PTHR12225">
    <property type="entry name" value="ADHESION REGULATING MOLECULE 1 110 KDA CELL MEMBRANE GLYCOPROTEIN"/>
    <property type="match status" value="1"/>
</dbReference>
<dbReference type="GO" id="GO:0000502">
    <property type="term" value="C:proteasome complex"/>
    <property type="evidence" value="ECO:0007669"/>
    <property type="project" value="UniProtKB-KW"/>
</dbReference>
<comment type="caution">
    <text evidence="8">The sequence shown here is derived from an EMBL/GenBank/DDBJ whole genome shotgun (WGS) entry which is preliminary data.</text>
</comment>
<organism evidence="8 9">
    <name type="scientific">Vitis vinifera</name>
    <name type="common">Grape</name>
    <dbReference type="NCBI Taxonomy" id="29760"/>
    <lineage>
        <taxon>Eukaryota</taxon>
        <taxon>Viridiplantae</taxon>
        <taxon>Streptophyta</taxon>
        <taxon>Embryophyta</taxon>
        <taxon>Tracheophyta</taxon>
        <taxon>Spermatophyta</taxon>
        <taxon>Magnoliopsida</taxon>
        <taxon>eudicotyledons</taxon>
        <taxon>Gunneridae</taxon>
        <taxon>Pentapetalae</taxon>
        <taxon>rosids</taxon>
        <taxon>Vitales</taxon>
        <taxon>Vitaceae</taxon>
        <taxon>Viteae</taxon>
        <taxon>Vitis</taxon>
    </lineage>
</organism>
<dbReference type="InterPro" id="IPR006773">
    <property type="entry name" value="Rpn13/ADRM1"/>
</dbReference>
<keyword evidence="4 8" id="KW-0647">Proteasome</keyword>
<dbReference type="PROSITE" id="PS51917">
    <property type="entry name" value="PRU"/>
    <property type="match status" value="1"/>
</dbReference>
<evidence type="ECO:0000256" key="5">
    <source>
        <dbReference type="ARBA" id="ARBA00023242"/>
    </source>
</evidence>
<dbReference type="PANTHER" id="PTHR12225:SF0">
    <property type="entry name" value="PROTEASOMAL UBIQUITIN RECEPTOR ADRM1"/>
    <property type="match status" value="1"/>
</dbReference>
<dbReference type="Pfam" id="PF04683">
    <property type="entry name" value="Rpn13_ADRM1_Pru"/>
    <property type="match status" value="1"/>
</dbReference>
<protein>
    <submittedName>
        <fullName evidence="8">26S proteasome regulatory subunit RPN13</fullName>
    </submittedName>
</protein>
<dbReference type="Proteomes" id="UP000288805">
    <property type="component" value="Unassembled WGS sequence"/>
</dbReference>
<evidence type="ECO:0000256" key="4">
    <source>
        <dbReference type="ARBA" id="ARBA00022942"/>
    </source>
</evidence>
<dbReference type="EMBL" id="QGNW01002332">
    <property type="protein sequence ID" value="RVW20862.1"/>
    <property type="molecule type" value="Genomic_DNA"/>
</dbReference>
<sequence>MKVQRLGIFFSLGVVIPYDFVCACVGGGVIPNDFCLVLNGCLWFRTVGCWWVEDQIVFPDEAVFEKVNQASGRIYILKFNTDNRKFFFWMQEPKAEGDSQLCNSVNYHINRPLGIWN</sequence>
<keyword evidence="6" id="KW-0732">Signal</keyword>
<feature type="signal peptide" evidence="6">
    <location>
        <begin position="1"/>
        <end position="23"/>
    </location>
</feature>
<name>A0A438CC89_VITVI</name>
<dbReference type="GO" id="GO:0005737">
    <property type="term" value="C:cytoplasm"/>
    <property type="evidence" value="ECO:0007669"/>
    <property type="project" value="UniProtKB-SubCell"/>
</dbReference>
<proteinExistence type="predicted"/>
<comment type="subcellular location">
    <subcellularLocation>
        <location evidence="2">Cytoplasm</location>
    </subcellularLocation>
    <subcellularLocation>
        <location evidence="1">Nucleus</location>
    </subcellularLocation>
</comment>
<evidence type="ECO:0000256" key="6">
    <source>
        <dbReference type="SAM" id="SignalP"/>
    </source>
</evidence>
<evidence type="ECO:0000256" key="1">
    <source>
        <dbReference type="ARBA" id="ARBA00004123"/>
    </source>
</evidence>
<dbReference type="AlphaFoldDB" id="A0A438CC89"/>
<feature type="chain" id="PRO_5019090861" evidence="6">
    <location>
        <begin position="24"/>
        <end position="117"/>
    </location>
</feature>
<keyword evidence="3" id="KW-0963">Cytoplasm</keyword>
<dbReference type="InterPro" id="IPR044868">
    <property type="entry name" value="Rpn13/ADRM1_Pru"/>
</dbReference>
<evidence type="ECO:0000256" key="3">
    <source>
        <dbReference type="ARBA" id="ARBA00022490"/>
    </source>
</evidence>
<evidence type="ECO:0000313" key="8">
    <source>
        <dbReference type="EMBL" id="RVW20862.1"/>
    </source>
</evidence>
<dbReference type="GO" id="GO:0005634">
    <property type="term" value="C:nucleus"/>
    <property type="evidence" value="ECO:0007669"/>
    <property type="project" value="UniProtKB-SubCell"/>
</dbReference>
<accession>A0A438CC89</accession>